<evidence type="ECO:0000313" key="5">
    <source>
        <dbReference type="Proteomes" id="UP000617628"/>
    </source>
</evidence>
<comment type="caution">
    <text evidence="4">The sequence shown here is derived from an EMBL/GenBank/DDBJ whole genome shotgun (WGS) entry which is preliminary data.</text>
</comment>
<protein>
    <submittedName>
        <fullName evidence="4">Acetylxylan esterase</fullName>
    </submittedName>
</protein>
<reference evidence="4" key="1">
    <citation type="submission" date="2021-01" db="EMBL/GenBank/DDBJ databases">
        <title>Modified the classification status of verrucomicrobia.</title>
        <authorList>
            <person name="Feng X."/>
        </authorList>
    </citation>
    <scope>NUCLEOTIDE SEQUENCE</scope>
    <source>
        <strain evidence="4">KCTC 13126</strain>
    </source>
</reference>
<dbReference type="InterPro" id="IPR008391">
    <property type="entry name" value="AXE1_dom"/>
</dbReference>
<proteinExistence type="predicted"/>
<feature type="active site" description="Nucleophile" evidence="1">
    <location>
        <position position="190"/>
    </location>
</feature>
<dbReference type="InterPro" id="IPR039069">
    <property type="entry name" value="CE7"/>
</dbReference>
<feature type="binding site" evidence="2">
    <location>
        <position position="107"/>
    </location>
    <ligand>
        <name>substrate</name>
    </ligand>
</feature>
<dbReference type="SUPFAM" id="SSF53474">
    <property type="entry name" value="alpha/beta-Hydrolases"/>
    <property type="match status" value="1"/>
</dbReference>
<dbReference type="EMBL" id="JAENIL010000006">
    <property type="protein sequence ID" value="MBK1876110.1"/>
    <property type="molecule type" value="Genomic_DNA"/>
</dbReference>
<accession>A0A934VPS1</accession>
<dbReference type="Gene3D" id="3.40.50.1820">
    <property type="entry name" value="alpha/beta hydrolase"/>
    <property type="match status" value="1"/>
</dbReference>
<feature type="active site" description="Charge relay system" evidence="1">
    <location>
        <position position="300"/>
    </location>
</feature>
<dbReference type="InterPro" id="IPR029058">
    <property type="entry name" value="AB_hydrolase_fold"/>
</dbReference>
<dbReference type="RefSeq" id="WP_200354327.1">
    <property type="nucleotide sequence ID" value="NZ_JAENIL010000006.1"/>
</dbReference>
<keyword evidence="5" id="KW-1185">Reference proteome</keyword>
<dbReference type="Pfam" id="PF05448">
    <property type="entry name" value="AXE1"/>
    <property type="match status" value="2"/>
</dbReference>
<dbReference type="AlphaFoldDB" id="A0A934VPS1"/>
<evidence type="ECO:0000256" key="2">
    <source>
        <dbReference type="PIRSR" id="PIRSR639069-2"/>
    </source>
</evidence>
<dbReference type="PANTHER" id="PTHR40111">
    <property type="entry name" value="CEPHALOSPORIN-C DEACETYLASE"/>
    <property type="match status" value="1"/>
</dbReference>
<evidence type="ECO:0000259" key="3">
    <source>
        <dbReference type="Pfam" id="PF05448"/>
    </source>
</evidence>
<dbReference type="Proteomes" id="UP000617628">
    <property type="component" value="Unassembled WGS sequence"/>
</dbReference>
<organism evidence="4 5">
    <name type="scientific">Pelagicoccus mobilis</name>
    <dbReference type="NCBI Taxonomy" id="415221"/>
    <lineage>
        <taxon>Bacteria</taxon>
        <taxon>Pseudomonadati</taxon>
        <taxon>Verrucomicrobiota</taxon>
        <taxon>Opitutia</taxon>
        <taxon>Puniceicoccales</taxon>
        <taxon>Pelagicoccaceae</taxon>
        <taxon>Pelagicoccus</taxon>
    </lineage>
</organism>
<feature type="domain" description="Acetyl xylan esterase" evidence="3">
    <location>
        <begin position="146"/>
        <end position="301"/>
    </location>
</feature>
<feature type="domain" description="Acetyl xylan esterase" evidence="3">
    <location>
        <begin position="33"/>
        <end position="111"/>
    </location>
</feature>
<sequence>MPSSILEDIPFAPNCVLPANTESELPRLLQVSHAREPEDFESFWKETYQQALQVDPKPALSPSNHKLEGFDTFNLTYTSYQGASIKGWLAIPTAHPIRRGLVITHGYGGRERPDTIPLLPDAAMIFPCLRELPISVPEMSLEPCHHVLRGIESRGTYIHRGCVADVWVAVTALVQLAPQSEGRIDYVGTSFGGGIGALALPWDDRLQSGVLGVPSFGNNPVRLAIPCGGSGAFVQKYVHDHPEALEVLAYYDSSVSATYTKKPVLVECALKDEVVPPESQFSVFNSLKGPRQLFLRQRSHCEYPDLERENKSLLGAIREFFA</sequence>
<feature type="active site" description="Charge relay system" evidence="1">
    <location>
        <position position="272"/>
    </location>
</feature>
<dbReference type="GO" id="GO:0052689">
    <property type="term" value="F:carboxylic ester hydrolase activity"/>
    <property type="evidence" value="ECO:0007669"/>
    <property type="project" value="TreeGrafter"/>
</dbReference>
<gene>
    <name evidence="4" type="ORF">JIN87_04475</name>
</gene>
<name>A0A934VPS1_9BACT</name>
<dbReference type="GO" id="GO:0005976">
    <property type="term" value="P:polysaccharide metabolic process"/>
    <property type="evidence" value="ECO:0007669"/>
    <property type="project" value="TreeGrafter"/>
</dbReference>
<dbReference type="PANTHER" id="PTHR40111:SF1">
    <property type="entry name" value="CEPHALOSPORIN-C DEACETYLASE"/>
    <property type="match status" value="1"/>
</dbReference>
<evidence type="ECO:0000256" key="1">
    <source>
        <dbReference type="PIRSR" id="PIRSR639069-1"/>
    </source>
</evidence>
<evidence type="ECO:0000313" key="4">
    <source>
        <dbReference type="EMBL" id="MBK1876110.1"/>
    </source>
</evidence>